<protein>
    <submittedName>
        <fullName evidence="1">Uncharacterized protein</fullName>
    </submittedName>
</protein>
<proteinExistence type="predicted"/>
<dbReference type="Proteomes" id="UP001396334">
    <property type="component" value="Unassembled WGS sequence"/>
</dbReference>
<sequence length="98" mass="10785">MPITRPVSLSHSTPSVMSLTTKGEKLGLTERELGILLEHQKGNCKGRRKWDKGQNETVSINESVGLHHIITRGHVSKEMGQRSEVTNGLDDQAKVEGV</sequence>
<reference evidence="1 2" key="1">
    <citation type="journal article" date="2024" name="G3 (Bethesda)">
        <title>Genome assembly of Hibiscus sabdariffa L. provides insights into metabolisms of medicinal natural products.</title>
        <authorList>
            <person name="Kim T."/>
        </authorList>
    </citation>
    <scope>NUCLEOTIDE SEQUENCE [LARGE SCALE GENOMIC DNA]</scope>
    <source>
        <strain evidence="1">TK-2024</strain>
        <tissue evidence="1">Old leaves</tissue>
    </source>
</reference>
<dbReference type="EMBL" id="JBBPBN010000035">
    <property type="protein sequence ID" value="KAK9002422.1"/>
    <property type="molecule type" value="Genomic_DNA"/>
</dbReference>
<organism evidence="1 2">
    <name type="scientific">Hibiscus sabdariffa</name>
    <name type="common">roselle</name>
    <dbReference type="NCBI Taxonomy" id="183260"/>
    <lineage>
        <taxon>Eukaryota</taxon>
        <taxon>Viridiplantae</taxon>
        <taxon>Streptophyta</taxon>
        <taxon>Embryophyta</taxon>
        <taxon>Tracheophyta</taxon>
        <taxon>Spermatophyta</taxon>
        <taxon>Magnoliopsida</taxon>
        <taxon>eudicotyledons</taxon>
        <taxon>Gunneridae</taxon>
        <taxon>Pentapetalae</taxon>
        <taxon>rosids</taxon>
        <taxon>malvids</taxon>
        <taxon>Malvales</taxon>
        <taxon>Malvaceae</taxon>
        <taxon>Malvoideae</taxon>
        <taxon>Hibiscus</taxon>
    </lineage>
</organism>
<comment type="caution">
    <text evidence="1">The sequence shown here is derived from an EMBL/GenBank/DDBJ whole genome shotgun (WGS) entry which is preliminary data.</text>
</comment>
<name>A0ABR2QPG5_9ROSI</name>
<accession>A0ABR2QPG5</accession>
<keyword evidence="2" id="KW-1185">Reference proteome</keyword>
<evidence type="ECO:0000313" key="1">
    <source>
        <dbReference type="EMBL" id="KAK9002422.1"/>
    </source>
</evidence>
<evidence type="ECO:0000313" key="2">
    <source>
        <dbReference type="Proteomes" id="UP001396334"/>
    </source>
</evidence>
<gene>
    <name evidence="1" type="ORF">V6N11_025101</name>
</gene>